<dbReference type="Pfam" id="PF00171">
    <property type="entry name" value="Aldedh"/>
    <property type="match status" value="1"/>
</dbReference>
<dbReference type="GO" id="GO:0006598">
    <property type="term" value="P:polyamine catabolic process"/>
    <property type="evidence" value="ECO:0007669"/>
    <property type="project" value="TreeGrafter"/>
</dbReference>
<dbReference type="SUPFAM" id="SSF53720">
    <property type="entry name" value="ALDH-like"/>
    <property type="match status" value="1"/>
</dbReference>
<dbReference type="Gene3D" id="3.40.309.10">
    <property type="entry name" value="Aldehyde Dehydrogenase, Chain A, domain 2"/>
    <property type="match status" value="1"/>
</dbReference>
<dbReference type="GeneID" id="96005211"/>
<evidence type="ECO:0000259" key="7">
    <source>
        <dbReference type="Pfam" id="PF00171"/>
    </source>
</evidence>
<dbReference type="PANTHER" id="PTHR43720">
    <property type="entry name" value="2-AMINOMUCONIC SEMIALDEHYDE DEHYDROGENASE"/>
    <property type="match status" value="1"/>
</dbReference>
<dbReference type="Proteomes" id="UP000803884">
    <property type="component" value="Unassembled WGS sequence"/>
</dbReference>
<proteinExistence type="inferred from homology"/>
<comment type="caution">
    <text evidence="8">The sequence shown here is derived from an EMBL/GenBank/DDBJ whole genome shotgun (WGS) entry which is preliminary data.</text>
</comment>
<dbReference type="EC" id="1.2.1.3" evidence="4"/>
<dbReference type="FunFam" id="3.40.605.10:FF:000050">
    <property type="entry name" value="Aldehyde dehydrogenase, mitochondrial"/>
    <property type="match status" value="1"/>
</dbReference>
<name>A0AB34KVN6_9PEZI</name>
<comment type="similarity">
    <text evidence="1 6">Belongs to the aldehyde dehydrogenase family.</text>
</comment>
<dbReference type="AlphaFoldDB" id="A0AB34KVN6"/>
<dbReference type="PANTHER" id="PTHR43720:SF2">
    <property type="entry name" value="2-AMINOMUCONIC SEMIALDEHYDE DEHYDROGENASE"/>
    <property type="match status" value="1"/>
</dbReference>
<evidence type="ECO:0000256" key="1">
    <source>
        <dbReference type="ARBA" id="ARBA00009986"/>
    </source>
</evidence>
<dbReference type="InterPro" id="IPR029510">
    <property type="entry name" value="Ald_DH_CS_GLU"/>
</dbReference>
<dbReference type="InterPro" id="IPR016163">
    <property type="entry name" value="Ald_DH_C"/>
</dbReference>
<protein>
    <recommendedName>
        <fullName evidence="4">aldehyde dehydrogenase (NAD(+))</fullName>
        <ecNumber evidence="4">1.2.1.3</ecNumber>
    </recommendedName>
</protein>
<dbReference type="Gene3D" id="3.40.605.10">
    <property type="entry name" value="Aldehyde Dehydrogenase, Chain A, domain 1"/>
    <property type="match status" value="1"/>
</dbReference>
<evidence type="ECO:0000313" key="9">
    <source>
        <dbReference type="Proteomes" id="UP000803884"/>
    </source>
</evidence>
<dbReference type="PROSITE" id="PS00687">
    <property type="entry name" value="ALDEHYDE_DEHYDR_GLU"/>
    <property type="match status" value="1"/>
</dbReference>
<dbReference type="FunFam" id="3.40.309.10:FF:000012">
    <property type="entry name" value="Betaine aldehyde dehydrogenase"/>
    <property type="match status" value="1"/>
</dbReference>
<evidence type="ECO:0000256" key="5">
    <source>
        <dbReference type="PROSITE-ProRule" id="PRU10007"/>
    </source>
</evidence>
<keyword evidence="3" id="KW-0520">NAD</keyword>
<evidence type="ECO:0000313" key="8">
    <source>
        <dbReference type="EMBL" id="KAL1587425.1"/>
    </source>
</evidence>
<gene>
    <name evidence="8" type="ORF">WHR41_03767</name>
</gene>
<dbReference type="GO" id="GO:0004029">
    <property type="term" value="F:aldehyde dehydrogenase (NAD+) activity"/>
    <property type="evidence" value="ECO:0007669"/>
    <property type="project" value="UniProtKB-EC"/>
</dbReference>
<keyword evidence="9" id="KW-1185">Reference proteome</keyword>
<accession>A0AB34KVN6</accession>
<dbReference type="InterPro" id="IPR016161">
    <property type="entry name" value="Ald_DH/histidinol_DH"/>
</dbReference>
<sequence length="532" mass="57723">MIPRSCALLRPSFNRGPSLAVPFNAWRRRFATTPEPLSIDLTAPNGIKYSQPTGLFINNKWLPSSKGNKITSINPTDETEIASVHAAEPEDVDKAVKAARTAFDGDWRDLPPSERGQLLYNLSQLVDQHKEVLATVETWDNGKPYTVARDEDIAEVVGTLKYYAGWADKIHGQTIDNSAVKLAYTIREPVGVCGQIIPWNYPLGMAAWKLGPALACGNTVVLKPAEQTPLSILYFANLVKEAGFPSGVVNILNGYGRVAGTSIAQHTDIDKIAFTGSTATGKEIMKQASGTMKNITLETGGKSPLLVFEDADLDQAVKWAHAGIMSNMGQVCSATSRILVQESVYEKFVEAFKQQTQQVSVVGDPFAETTFQGPQVTKAQYERVLDYINVGNSEGATLVSGGEPASSSGKGFFVSPTIFCDVTDSMRIYREEVFGPFVTISSFKTEAEAVKRANDSSYGLGSSVFTTDISRGHRIARRIEAGMVWLNSSNDSDYRVPFGGVKQSGIGRELGEAGLRAYSNEKAVHVNLGTRL</sequence>
<evidence type="ECO:0000256" key="3">
    <source>
        <dbReference type="ARBA" id="ARBA00023027"/>
    </source>
</evidence>
<feature type="active site" evidence="5">
    <location>
        <position position="298"/>
    </location>
</feature>
<feature type="domain" description="Aldehyde dehydrogenase" evidence="7">
    <location>
        <begin position="61"/>
        <end position="524"/>
    </location>
</feature>
<organism evidence="8 9">
    <name type="scientific">Cladosporium halotolerans</name>
    <dbReference type="NCBI Taxonomy" id="1052096"/>
    <lineage>
        <taxon>Eukaryota</taxon>
        <taxon>Fungi</taxon>
        <taxon>Dikarya</taxon>
        <taxon>Ascomycota</taxon>
        <taxon>Pezizomycotina</taxon>
        <taxon>Dothideomycetes</taxon>
        <taxon>Dothideomycetidae</taxon>
        <taxon>Cladosporiales</taxon>
        <taxon>Cladosporiaceae</taxon>
        <taxon>Cladosporium</taxon>
    </lineage>
</organism>
<evidence type="ECO:0000256" key="2">
    <source>
        <dbReference type="ARBA" id="ARBA00023002"/>
    </source>
</evidence>
<reference evidence="8 9" key="1">
    <citation type="journal article" date="2020" name="Microbiol. Resour. Announc.">
        <title>Draft Genome Sequence of a Cladosporium Species Isolated from the Mesophotic Ascidian Didemnum maculosum.</title>
        <authorList>
            <person name="Gioti A."/>
            <person name="Siaperas R."/>
            <person name="Nikolaivits E."/>
            <person name="Le Goff G."/>
            <person name="Ouazzani J."/>
            <person name="Kotoulas G."/>
            <person name="Topakas E."/>
        </authorList>
    </citation>
    <scope>NUCLEOTIDE SEQUENCE [LARGE SCALE GENOMIC DNA]</scope>
    <source>
        <strain evidence="8 9">TM138-S3</strain>
    </source>
</reference>
<keyword evidence="2 6" id="KW-0560">Oxidoreductase</keyword>
<evidence type="ECO:0000256" key="4">
    <source>
        <dbReference type="ARBA" id="ARBA00024226"/>
    </source>
</evidence>
<dbReference type="RefSeq" id="XP_069230530.1">
    <property type="nucleotide sequence ID" value="XM_069372373.1"/>
</dbReference>
<dbReference type="EMBL" id="JAAQHG020000010">
    <property type="protein sequence ID" value="KAL1587425.1"/>
    <property type="molecule type" value="Genomic_DNA"/>
</dbReference>
<dbReference type="InterPro" id="IPR016162">
    <property type="entry name" value="Ald_DH_N"/>
</dbReference>
<dbReference type="InterPro" id="IPR015590">
    <property type="entry name" value="Aldehyde_DH_dom"/>
</dbReference>
<evidence type="ECO:0000256" key="6">
    <source>
        <dbReference type="RuleBase" id="RU003345"/>
    </source>
</evidence>